<dbReference type="OrthoDB" id="7028830at2"/>
<evidence type="ECO:0000256" key="4">
    <source>
        <dbReference type="ARBA" id="ARBA00023163"/>
    </source>
</evidence>
<evidence type="ECO:0000256" key="2">
    <source>
        <dbReference type="ARBA" id="ARBA00023015"/>
    </source>
</evidence>
<organism evidence="7 10">
    <name type="scientific">Phytopseudomonas dryadis</name>
    <dbReference type="NCBI Taxonomy" id="2487520"/>
    <lineage>
        <taxon>Bacteria</taxon>
        <taxon>Pseudomonadati</taxon>
        <taxon>Pseudomonadota</taxon>
        <taxon>Gammaproteobacteria</taxon>
        <taxon>Pseudomonadales</taxon>
        <taxon>Pseudomonadaceae</taxon>
        <taxon>Phytopseudomonas</taxon>
    </lineage>
</organism>
<dbReference type="InterPro" id="IPR001647">
    <property type="entry name" value="HTH_TetR"/>
</dbReference>
<feature type="domain" description="HTH tetR-type" evidence="6">
    <location>
        <begin position="11"/>
        <end position="71"/>
    </location>
</feature>
<dbReference type="PRINTS" id="PR00455">
    <property type="entry name" value="HTHTETR"/>
</dbReference>
<dbReference type="SUPFAM" id="SSF46689">
    <property type="entry name" value="Homeodomain-like"/>
    <property type="match status" value="1"/>
</dbReference>
<evidence type="ECO:0000313" key="8">
    <source>
        <dbReference type="EMBL" id="TBV04437.1"/>
    </source>
</evidence>
<dbReference type="InterPro" id="IPR009057">
    <property type="entry name" value="Homeodomain-like_sf"/>
</dbReference>
<keyword evidence="1" id="KW-0678">Repressor</keyword>
<keyword evidence="2" id="KW-0805">Transcription regulation</keyword>
<name>A0A4V2KC03_9GAMM</name>
<dbReference type="EMBL" id="QJUM01000016">
    <property type="protein sequence ID" value="TBV04437.1"/>
    <property type="molecule type" value="Genomic_DNA"/>
</dbReference>
<evidence type="ECO:0000256" key="5">
    <source>
        <dbReference type="PROSITE-ProRule" id="PRU00335"/>
    </source>
</evidence>
<keyword evidence="9" id="KW-1185">Reference proteome</keyword>
<evidence type="ECO:0000313" key="10">
    <source>
        <dbReference type="Proteomes" id="UP000293172"/>
    </source>
</evidence>
<sequence length="187" mass="20532">MTAVLRPAAEPLLRQQLCATARQLFARHGFHAVSLRQLGQALGLHAGSLYAHIESKDALLQELIEEGFERLIDSARRVPAGAGLAGFLRHHLAFQQANPDWYVLALVESRHLTAEAREDVRSLKGDYALLLERLLQARCGGHGEPWRIATVARQALRLLDGPPGGEGASLDDCVDDLERLILNRLGP</sequence>
<accession>A0A4V2KC03</accession>
<reference evidence="9 10" key="1">
    <citation type="submission" date="2018-06" db="EMBL/GenBank/DDBJ databases">
        <title>Three novel Pseudomonas species isolated from symptomatic oak.</title>
        <authorList>
            <person name="Bueno-Gonzalez V."/>
            <person name="Brady C."/>
        </authorList>
    </citation>
    <scope>NUCLEOTIDE SEQUENCE [LARGE SCALE GENOMIC DNA]</scope>
    <source>
        <strain evidence="8 9">P26B</strain>
        <strain evidence="7 10">P6B</strain>
    </source>
</reference>
<dbReference type="RefSeq" id="WP_131175813.1">
    <property type="nucleotide sequence ID" value="NZ_QJUL01000022.1"/>
</dbReference>
<evidence type="ECO:0000313" key="9">
    <source>
        <dbReference type="Proteomes" id="UP000291334"/>
    </source>
</evidence>
<comment type="caution">
    <text evidence="7">The sequence shown here is derived from an EMBL/GenBank/DDBJ whole genome shotgun (WGS) entry which is preliminary data.</text>
</comment>
<evidence type="ECO:0000256" key="3">
    <source>
        <dbReference type="ARBA" id="ARBA00023125"/>
    </source>
</evidence>
<keyword evidence="3 5" id="KW-0238">DNA-binding</keyword>
<dbReference type="PANTHER" id="PTHR30055:SF175">
    <property type="entry name" value="HTH-TYPE TRANSCRIPTIONAL REPRESSOR KSTR2"/>
    <property type="match status" value="1"/>
</dbReference>
<dbReference type="Gene3D" id="1.10.10.60">
    <property type="entry name" value="Homeodomain-like"/>
    <property type="match status" value="1"/>
</dbReference>
<dbReference type="InterPro" id="IPR050109">
    <property type="entry name" value="HTH-type_TetR-like_transc_reg"/>
</dbReference>
<dbReference type="EMBL" id="QJUL01000022">
    <property type="protein sequence ID" value="TBU90305.1"/>
    <property type="molecule type" value="Genomic_DNA"/>
</dbReference>
<feature type="DNA-binding region" description="H-T-H motif" evidence="5">
    <location>
        <begin position="34"/>
        <end position="53"/>
    </location>
</feature>
<dbReference type="PROSITE" id="PS50977">
    <property type="entry name" value="HTH_TETR_2"/>
    <property type="match status" value="1"/>
</dbReference>
<dbReference type="GO" id="GO:0003700">
    <property type="term" value="F:DNA-binding transcription factor activity"/>
    <property type="evidence" value="ECO:0007669"/>
    <property type="project" value="TreeGrafter"/>
</dbReference>
<dbReference type="AlphaFoldDB" id="A0A4V2KC03"/>
<dbReference type="Proteomes" id="UP000291334">
    <property type="component" value="Unassembled WGS sequence"/>
</dbReference>
<dbReference type="PANTHER" id="PTHR30055">
    <property type="entry name" value="HTH-TYPE TRANSCRIPTIONAL REGULATOR RUTR"/>
    <property type="match status" value="1"/>
</dbReference>
<gene>
    <name evidence="8" type="ORF">DNK34_14850</name>
    <name evidence="7" type="ORF">DNK44_15720</name>
</gene>
<evidence type="ECO:0000256" key="1">
    <source>
        <dbReference type="ARBA" id="ARBA00022491"/>
    </source>
</evidence>
<dbReference type="Gene3D" id="1.10.357.10">
    <property type="entry name" value="Tetracycline Repressor, domain 2"/>
    <property type="match status" value="1"/>
</dbReference>
<evidence type="ECO:0000313" key="7">
    <source>
        <dbReference type="EMBL" id="TBU90305.1"/>
    </source>
</evidence>
<evidence type="ECO:0000259" key="6">
    <source>
        <dbReference type="PROSITE" id="PS50977"/>
    </source>
</evidence>
<dbReference type="GO" id="GO:0000976">
    <property type="term" value="F:transcription cis-regulatory region binding"/>
    <property type="evidence" value="ECO:0007669"/>
    <property type="project" value="TreeGrafter"/>
</dbReference>
<protein>
    <submittedName>
        <fullName evidence="7">TetR/AcrR family transcriptional regulator</fullName>
    </submittedName>
</protein>
<dbReference type="Proteomes" id="UP000293172">
    <property type="component" value="Unassembled WGS sequence"/>
</dbReference>
<dbReference type="Pfam" id="PF00440">
    <property type="entry name" value="TetR_N"/>
    <property type="match status" value="1"/>
</dbReference>
<keyword evidence="4" id="KW-0804">Transcription</keyword>
<proteinExistence type="predicted"/>